<organism evidence="3">
    <name type="scientific">Clostridioides difficile</name>
    <name type="common">Peptoclostridium difficile</name>
    <dbReference type="NCBI Taxonomy" id="1496"/>
    <lineage>
        <taxon>Bacteria</taxon>
        <taxon>Bacillati</taxon>
        <taxon>Bacillota</taxon>
        <taxon>Clostridia</taxon>
        <taxon>Peptostreptococcales</taxon>
        <taxon>Peptostreptococcaceae</taxon>
        <taxon>Clostridioides</taxon>
    </lineage>
</organism>
<proteinExistence type="predicted"/>
<reference evidence="6" key="4">
    <citation type="submission" date="2021-06" db="EMBL/GenBank/DDBJ databases">
        <authorList>
            <consortium name="NCBI Pathogen Detection Project"/>
        </authorList>
    </citation>
    <scope>NUCLEOTIDE SEQUENCE</scope>
    <source>
        <strain evidence="7">Clostridioides</strain>
        <strain evidence="6">HN1000</strain>
    </source>
</reference>
<feature type="transmembrane region" description="Helical" evidence="1">
    <location>
        <begin position="27"/>
        <end position="47"/>
    </location>
</feature>
<evidence type="ECO:0000313" key="7">
    <source>
        <dbReference type="EMBL" id="HBH2619808.1"/>
    </source>
</evidence>
<dbReference type="EMBL" id="LK932367">
    <property type="protein sequence ID" value="CDS84532.1"/>
    <property type="molecule type" value="Genomic_DNA"/>
</dbReference>
<dbReference type="Pfam" id="PF04961">
    <property type="entry name" value="FTCD_C"/>
    <property type="match status" value="1"/>
</dbReference>
<dbReference type="GO" id="GO:0004477">
    <property type="term" value="F:methenyltetrahydrofolate cyclohydrolase activity"/>
    <property type="evidence" value="ECO:0007669"/>
    <property type="project" value="UniProtKB-EC"/>
</dbReference>
<dbReference type="KEGG" id="pdf:CD630DERM_07190"/>
<dbReference type="EMBL" id="CAADAN010000005">
    <property type="protein sequence ID" value="VFD31687.1"/>
    <property type="molecule type" value="Genomic_DNA"/>
</dbReference>
<evidence type="ECO:0000313" key="9">
    <source>
        <dbReference type="EMBL" id="VFD31687.1"/>
    </source>
</evidence>
<evidence type="ECO:0000313" key="3">
    <source>
        <dbReference type="EMBL" id="CDS84078.1"/>
    </source>
</evidence>
<dbReference type="PATRIC" id="fig|1496.1371.peg.1627"/>
<dbReference type="Proteomes" id="UP000879542">
    <property type="component" value="Unassembled WGS sequence"/>
</dbReference>
<dbReference type="Proteomes" id="UP000878956">
    <property type="component" value="Unassembled WGS sequence"/>
</dbReference>
<evidence type="ECO:0000313" key="10">
    <source>
        <dbReference type="Proteomes" id="UP000189137"/>
    </source>
</evidence>
<reference evidence="3" key="1">
    <citation type="submission" date="2014-07" db="EMBL/GenBank/DDBJ databases">
        <authorList>
            <person name="Monot Marc"/>
        </authorList>
    </citation>
    <scope>NUCLEOTIDE SEQUENCE</scope>
    <source>
        <strain evidence="5">7032989</strain>
        <strain evidence="4">7032994</strain>
    </source>
</reference>
<evidence type="ECO:0000313" key="5">
    <source>
        <dbReference type="EMBL" id="CDT31933.1"/>
    </source>
</evidence>
<evidence type="ECO:0000313" key="6">
    <source>
        <dbReference type="EMBL" id="HBH1542495.1"/>
    </source>
</evidence>
<keyword evidence="1" id="KW-0812">Transmembrane</keyword>
<reference evidence="6" key="3">
    <citation type="journal article" date="2018" name="Genome Biol.">
        <title>SKESA: strategic k-mer extension for scrupulous assemblies.</title>
        <authorList>
            <person name="Souvorov A."/>
            <person name="Agarwala R."/>
            <person name="Lipman D.J."/>
        </authorList>
    </citation>
    <scope>NUCLEOTIDE SEQUENCE</scope>
    <source>
        <strain evidence="7">Clostridioides</strain>
        <strain evidence="6">HN1000</strain>
    </source>
</reference>
<dbReference type="EMBL" id="LK933105">
    <property type="protein sequence ID" value="CDT31933.1"/>
    <property type="molecule type" value="Genomic_DNA"/>
</dbReference>
<dbReference type="GeneID" id="66353224"/>
<accession>A0A031WHP3</accession>
<evidence type="ECO:0000313" key="11">
    <source>
        <dbReference type="Proteomes" id="UP000411588"/>
    </source>
</evidence>
<keyword evidence="1" id="KW-0472">Membrane</keyword>
<protein>
    <submittedName>
        <fullName evidence="6">Cyclodeaminase/cyclohydrolase family protein</fullName>
    </submittedName>
    <submittedName>
        <fullName evidence="3 4">Methenyltetrahydrofolate cyclohydrolase</fullName>
        <ecNumber evidence="3 4">3.5.4.9</ecNumber>
    </submittedName>
</protein>
<dbReference type="EMBL" id="LK932481">
    <property type="protein sequence ID" value="CDS84078.1"/>
    <property type="molecule type" value="Genomic_DNA"/>
</dbReference>
<dbReference type="Proteomes" id="UP000189137">
    <property type="component" value="Unassembled WGS sequence"/>
</dbReference>
<sequence>MKIADKTCVDFVEVLSSKEAVPGGGGAAALVGAIGMALGSMVCNLTIGKKKYAEYEESVKEILSKAGKLEKDLLKMIDDDAECFLPLSKAYGLPKETEEEKRIKAETMEKALKVACEVPLNIVRVCYEAIKLHEDLVDKGSRLAISDVGVGVQCLRAAILGGQLNVVININSIQDKEYVNKVKTEVDKLVEDGVKICDEVYAKVEKALGK</sequence>
<dbReference type="InterPro" id="IPR036178">
    <property type="entry name" value="Formintransfe-cycloase-like_sf"/>
</dbReference>
<feature type="domain" description="Cyclodeaminase/cyclohydrolase" evidence="2">
    <location>
        <begin position="8"/>
        <end position="187"/>
    </location>
</feature>
<dbReference type="EC" id="3.5.4.9" evidence="3 4"/>
<keyword evidence="3" id="KW-0378">Hydrolase</keyword>
<reference evidence="8 10" key="2">
    <citation type="submission" date="2017-02" db="EMBL/GenBank/DDBJ databases">
        <authorList>
            <consortium name="Pathogen Informatics"/>
        </authorList>
    </citation>
    <scope>NUCLEOTIDE SEQUENCE [LARGE SCALE GENOMIC DNA]</scope>
    <source>
        <strain evidence="11">clo34</strain>
        <strain evidence="9">Clo34</strain>
        <strain evidence="8 10">VRECD0157</strain>
    </source>
</reference>
<dbReference type="EMBL" id="DAEPXK010000018">
    <property type="protein sequence ID" value="HBH1542495.1"/>
    <property type="molecule type" value="Genomic_DNA"/>
</dbReference>
<name>A0A031WHP3_CLODI</name>
<dbReference type="RefSeq" id="WP_003432265.1">
    <property type="nucleotide sequence ID" value="NZ_AP025558.1"/>
</dbReference>
<keyword evidence="1" id="KW-1133">Transmembrane helix</keyword>
<dbReference type="Gene3D" id="1.20.120.680">
    <property type="entry name" value="Formiminotetrahydrofolate cyclodeaminase monomer, up-and-down helical bundle"/>
    <property type="match status" value="1"/>
</dbReference>
<gene>
    <name evidence="3" type="primary">fchA</name>
    <name evidence="5" type="ORF">BN1095_430056</name>
    <name evidence="3" type="ORF">BN1096_300020</name>
    <name evidence="4" type="ORF">BN1097_310020</name>
    <name evidence="6" type="ORF">KRM00_001979</name>
    <name evidence="7" type="ORF">KRQ00_001562</name>
    <name evidence="9" type="ORF">SAMEA1402399_01740</name>
    <name evidence="8" type="ORF">SAMEA3375112_01190</name>
</gene>
<dbReference type="AlphaFoldDB" id="A0A031WHP3"/>
<dbReference type="EMBL" id="DAEQIJ010000006">
    <property type="protein sequence ID" value="HBH2619808.1"/>
    <property type="molecule type" value="Genomic_DNA"/>
</dbReference>
<dbReference type="InterPro" id="IPR007044">
    <property type="entry name" value="Cyclodeamin/CycHdrlase"/>
</dbReference>
<dbReference type="SUPFAM" id="SSF101262">
    <property type="entry name" value="Methenyltetrahydrofolate cyclohydrolase-like"/>
    <property type="match status" value="1"/>
</dbReference>
<evidence type="ECO:0000256" key="1">
    <source>
        <dbReference type="SAM" id="Phobius"/>
    </source>
</evidence>
<evidence type="ECO:0000313" key="8">
    <source>
        <dbReference type="EMBL" id="SJS07539.1"/>
    </source>
</evidence>
<dbReference type="OrthoDB" id="7959174at2"/>
<evidence type="ECO:0000259" key="2">
    <source>
        <dbReference type="Pfam" id="PF04961"/>
    </source>
</evidence>
<evidence type="ECO:0000313" key="4">
    <source>
        <dbReference type="EMBL" id="CDS84532.1"/>
    </source>
</evidence>
<dbReference type="Proteomes" id="UP000411588">
    <property type="component" value="Unassembled WGS sequence"/>
</dbReference>
<dbReference type="EMBL" id="FUPS01000003">
    <property type="protein sequence ID" value="SJS07539.1"/>
    <property type="molecule type" value="Genomic_DNA"/>
</dbReference>